<evidence type="ECO:0000256" key="7">
    <source>
        <dbReference type="ARBA" id="ARBA00023136"/>
    </source>
</evidence>
<dbReference type="InterPro" id="IPR037066">
    <property type="entry name" value="Plug_dom_sf"/>
</dbReference>
<reference evidence="16 17" key="1">
    <citation type="submission" date="2020-01" db="EMBL/GenBank/DDBJ databases">
        <authorList>
            <person name="Lee S.D."/>
        </authorList>
    </citation>
    <scope>NUCLEOTIDE SEQUENCE [LARGE SCALE GENOMIC DNA]</scope>
    <source>
        <strain evidence="16 17">SAP-35</strain>
    </source>
</reference>
<evidence type="ECO:0000256" key="5">
    <source>
        <dbReference type="ARBA" id="ARBA00022692"/>
    </source>
</evidence>
<dbReference type="Gene3D" id="2.170.130.10">
    <property type="entry name" value="TonB-dependent receptor, plug domain"/>
    <property type="match status" value="1"/>
</dbReference>
<keyword evidence="13" id="KW-0732">Signal</keyword>
<keyword evidence="17" id="KW-1185">Reference proteome</keyword>
<evidence type="ECO:0000256" key="6">
    <source>
        <dbReference type="ARBA" id="ARBA00023077"/>
    </source>
</evidence>
<dbReference type="EMBL" id="JAADJT010000002">
    <property type="protein sequence ID" value="NGZ83951.1"/>
    <property type="molecule type" value="Genomic_DNA"/>
</dbReference>
<keyword evidence="3 10" id="KW-0813">Transport</keyword>
<evidence type="ECO:0000259" key="14">
    <source>
        <dbReference type="Pfam" id="PF00593"/>
    </source>
</evidence>
<comment type="subcellular location">
    <subcellularLocation>
        <location evidence="1 10">Cell outer membrane</location>
        <topology evidence="1 10">Multi-pass membrane protein</topology>
    </subcellularLocation>
</comment>
<dbReference type="InterPro" id="IPR036942">
    <property type="entry name" value="Beta-barrel_TonB_sf"/>
</dbReference>
<proteinExistence type="inferred from homology"/>
<protein>
    <submittedName>
        <fullName evidence="16">TonB-dependent receptor</fullName>
    </submittedName>
</protein>
<gene>
    <name evidence="16" type="ORF">GW587_06725</name>
</gene>
<dbReference type="PANTHER" id="PTHR47234">
    <property type="match status" value="1"/>
</dbReference>
<keyword evidence="6 11" id="KW-0798">TonB box</keyword>
<name>A0ABX0FHC3_9BURK</name>
<feature type="compositionally biased region" description="Polar residues" evidence="12">
    <location>
        <begin position="486"/>
        <end position="499"/>
    </location>
</feature>
<feature type="domain" description="TonB-dependent receptor plug" evidence="15">
    <location>
        <begin position="70"/>
        <end position="191"/>
    </location>
</feature>
<keyword evidence="9 10" id="KW-0998">Cell outer membrane</keyword>
<evidence type="ECO:0000256" key="3">
    <source>
        <dbReference type="ARBA" id="ARBA00022448"/>
    </source>
</evidence>
<feature type="signal peptide" evidence="13">
    <location>
        <begin position="1"/>
        <end position="40"/>
    </location>
</feature>
<evidence type="ECO:0000256" key="1">
    <source>
        <dbReference type="ARBA" id="ARBA00004571"/>
    </source>
</evidence>
<sequence length="886" mass="93313">MLKEKLLSQSVRQTFSCGHSRHLPPALLALTLLASGQALAQDAPAAAKAADAEPQSVVVTGSRFGSRIVSESATPIDLVSAKELSHGGQLQLQSALKELVPSFSVSTPAATGGTLDFASSPTLRGLGPGELLLLVNGKRRHSMGTLNVNNQIGRGDVAYDFSTIPVSAIGRVEVLRDGASAQYGADAIAGVINIVLDKSLGGSASVMSGISTEGDGRVVETNASLGVPLGEDGVLRASVRLQDRNESNRSTPDTRQQYFGNNGASAASSFYGSGIGLTPSNGTLDAREATINRNTYHLGDTPFLSKAIFLNAEKPLAQGVKLYSFGGFSRLDGESYGFARRAAQDETVRSIYPDGYAPLVHVNMENSSLALGAKGEDMLGFDWDLSTAYGRSKVDTGRSNSNNASLGNASPTTDYFGGIRFGQWTSNLDLTRQIPLASGAPLKLALGLEFRKEYFEEVAGSLNSYQNGGATIIGGPNNGKPAPIGTQPSVGNSPLDASNNQRHSTAVYGELERDVTAQWMLSGAARHENFSDFGGSNTFKLATRYALTPALALRGSVSTGFRAPSLAQSYTSNTSTIFVNGLPVVQRLTPVNNPIAQALGATDLKPEKSRNVSIGAVWSEGAFTVSGDAYRIAIDDRLALSSLFQDARITAKLASLGYAGINGVSFMSNAIDTVTKGIDVTSSYRLPMAERGTLVVTASGNYNKTEIERISAAPSQLTSLGITTPLYDLTQQVRLTDASPKTKFVLGLNWKKGDWTVNLNNIRYGEVAAVAFTSLTPAQIAAVTPGYDVSLVPVSATSANSQVIQKFGAKIITDLNLSYQINKSTSVTVGSNNLFDVYPDKNLASTAASVAAGTNGSDNAGTFPYNYVSPFGYTGRTVFAKLDYKF</sequence>
<dbReference type="Proteomes" id="UP000666369">
    <property type="component" value="Unassembled WGS sequence"/>
</dbReference>
<evidence type="ECO:0000256" key="4">
    <source>
        <dbReference type="ARBA" id="ARBA00022452"/>
    </source>
</evidence>
<comment type="caution">
    <text evidence="16">The sequence shown here is derived from an EMBL/GenBank/DDBJ whole genome shotgun (WGS) entry which is preliminary data.</text>
</comment>
<dbReference type="PROSITE" id="PS52016">
    <property type="entry name" value="TONB_DEPENDENT_REC_3"/>
    <property type="match status" value="1"/>
</dbReference>
<evidence type="ECO:0000256" key="8">
    <source>
        <dbReference type="ARBA" id="ARBA00023170"/>
    </source>
</evidence>
<dbReference type="PANTHER" id="PTHR47234:SF3">
    <property type="entry name" value="SECRETIN_TONB SHORT N-TERMINAL DOMAIN-CONTAINING PROTEIN"/>
    <property type="match status" value="1"/>
</dbReference>
<evidence type="ECO:0000256" key="11">
    <source>
        <dbReference type="RuleBase" id="RU003357"/>
    </source>
</evidence>
<keyword evidence="4 10" id="KW-1134">Transmembrane beta strand</keyword>
<evidence type="ECO:0000256" key="2">
    <source>
        <dbReference type="ARBA" id="ARBA00009810"/>
    </source>
</evidence>
<evidence type="ECO:0000256" key="13">
    <source>
        <dbReference type="SAM" id="SignalP"/>
    </source>
</evidence>
<evidence type="ECO:0000313" key="16">
    <source>
        <dbReference type="EMBL" id="NGZ83951.1"/>
    </source>
</evidence>
<reference evidence="17" key="2">
    <citation type="submission" date="2023-07" db="EMBL/GenBank/DDBJ databases">
        <title>Duganella aceri sp. nov., isolated from tree sap.</title>
        <authorList>
            <person name="Kim I.S."/>
        </authorList>
    </citation>
    <scope>NUCLEOTIDE SEQUENCE [LARGE SCALE GENOMIC DNA]</scope>
    <source>
        <strain evidence="17">SAP-35</strain>
    </source>
</reference>
<organism evidence="16 17">
    <name type="scientific">Duganella aceris</name>
    <dbReference type="NCBI Taxonomy" id="2703883"/>
    <lineage>
        <taxon>Bacteria</taxon>
        <taxon>Pseudomonadati</taxon>
        <taxon>Pseudomonadota</taxon>
        <taxon>Betaproteobacteria</taxon>
        <taxon>Burkholderiales</taxon>
        <taxon>Oxalobacteraceae</taxon>
        <taxon>Telluria group</taxon>
        <taxon>Duganella</taxon>
    </lineage>
</organism>
<accession>A0ABX0FHC3</accession>
<evidence type="ECO:0000259" key="15">
    <source>
        <dbReference type="Pfam" id="PF07715"/>
    </source>
</evidence>
<dbReference type="SUPFAM" id="SSF56935">
    <property type="entry name" value="Porins"/>
    <property type="match status" value="1"/>
</dbReference>
<dbReference type="InterPro" id="IPR000531">
    <property type="entry name" value="Beta-barrel_TonB"/>
</dbReference>
<evidence type="ECO:0000256" key="12">
    <source>
        <dbReference type="SAM" id="MobiDB-lite"/>
    </source>
</evidence>
<dbReference type="Pfam" id="PF00593">
    <property type="entry name" value="TonB_dep_Rec_b-barrel"/>
    <property type="match status" value="1"/>
</dbReference>
<evidence type="ECO:0000256" key="10">
    <source>
        <dbReference type="PROSITE-ProRule" id="PRU01360"/>
    </source>
</evidence>
<dbReference type="InterPro" id="IPR012910">
    <property type="entry name" value="Plug_dom"/>
</dbReference>
<feature type="chain" id="PRO_5047229205" evidence="13">
    <location>
        <begin position="41"/>
        <end position="886"/>
    </location>
</feature>
<keyword evidence="7 10" id="KW-0472">Membrane</keyword>
<keyword evidence="8 16" id="KW-0675">Receptor</keyword>
<dbReference type="Pfam" id="PF07715">
    <property type="entry name" value="Plug"/>
    <property type="match status" value="1"/>
</dbReference>
<evidence type="ECO:0000313" key="17">
    <source>
        <dbReference type="Proteomes" id="UP000666369"/>
    </source>
</evidence>
<feature type="domain" description="TonB-dependent receptor-like beta-barrel" evidence="14">
    <location>
        <begin position="329"/>
        <end position="834"/>
    </location>
</feature>
<feature type="region of interest" description="Disordered" evidence="12">
    <location>
        <begin position="473"/>
        <end position="499"/>
    </location>
</feature>
<evidence type="ECO:0000256" key="9">
    <source>
        <dbReference type="ARBA" id="ARBA00023237"/>
    </source>
</evidence>
<dbReference type="InterPro" id="IPR039426">
    <property type="entry name" value="TonB-dep_rcpt-like"/>
</dbReference>
<keyword evidence="5 10" id="KW-0812">Transmembrane</keyword>
<comment type="similarity">
    <text evidence="2 10 11">Belongs to the TonB-dependent receptor family.</text>
</comment>
<dbReference type="Gene3D" id="2.40.170.20">
    <property type="entry name" value="TonB-dependent receptor, beta-barrel domain"/>
    <property type="match status" value="1"/>
</dbReference>